<evidence type="ECO:0000313" key="3">
    <source>
        <dbReference type="Proteomes" id="UP000785679"/>
    </source>
</evidence>
<dbReference type="PROSITE" id="PS50013">
    <property type="entry name" value="CHROMO_2"/>
    <property type="match status" value="1"/>
</dbReference>
<dbReference type="InterPro" id="IPR000953">
    <property type="entry name" value="Chromo/chromo_shadow_dom"/>
</dbReference>
<dbReference type="SUPFAM" id="SSF54160">
    <property type="entry name" value="Chromo domain-like"/>
    <property type="match status" value="1"/>
</dbReference>
<evidence type="ECO:0000259" key="1">
    <source>
        <dbReference type="PROSITE" id="PS50013"/>
    </source>
</evidence>
<name>A0A8J8N9K7_HALGN</name>
<dbReference type="InterPro" id="IPR023780">
    <property type="entry name" value="Chromo_domain"/>
</dbReference>
<reference evidence="2" key="1">
    <citation type="submission" date="2019-06" db="EMBL/GenBank/DDBJ databases">
        <authorList>
            <person name="Zheng W."/>
        </authorList>
    </citation>
    <scope>NUCLEOTIDE SEQUENCE</scope>
    <source>
        <strain evidence="2">QDHG01</strain>
    </source>
</reference>
<sequence>MSKRATSRPHPCESVQLYMEGVHTGAVPEDEQMFEVDKILAKAVREGVTYYQVQWKMGNNPEEGGGRDDSITWEPEENLESVAWMIEEFNQAVKVAKQAVYNSKSMLNNEMINGKFKNATRVPATHVSHQPAYDQNTDDMIIQQSVHKRFSKYINLCNIFFRNCKPSPRNSEAQPRSLLCGLKHPQLPILQEALLSFAPPARRSDPPAATLRPLQARSILHRLHQALSLWQLRH</sequence>
<keyword evidence="3" id="KW-1185">Reference proteome</keyword>
<protein>
    <recommendedName>
        <fullName evidence="1">Chromo domain-containing protein</fullName>
    </recommendedName>
</protein>
<dbReference type="InterPro" id="IPR016197">
    <property type="entry name" value="Chromo-like_dom_sf"/>
</dbReference>
<dbReference type="Proteomes" id="UP000785679">
    <property type="component" value="Unassembled WGS sequence"/>
</dbReference>
<gene>
    <name evidence="2" type="ORF">FGO68_gene10148</name>
</gene>
<evidence type="ECO:0000313" key="2">
    <source>
        <dbReference type="EMBL" id="TNV70868.1"/>
    </source>
</evidence>
<dbReference type="AlphaFoldDB" id="A0A8J8N9K7"/>
<accession>A0A8J8N9K7</accession>
<dbReference type="Gene3D" id="2.40.50.40">
    <property type="match status" value="1"/>
</dbReference>
<dbReference type="EMBL" id="RRYP01032041">
    <property type="protein sequence ID" value="TNV70868.1"/>
    <property type="molecule type" value="Genomic_DNA"/>
</dbReference>
<comment type="caution">
    <text evidence="2">The sequence shown here is derived from an EMBL/GenBank/DDBJ whole genome shotgun (WGS) entry which is preliminary data.</text>
</comment>
<dbReference type="CDD" id="cd00024">
    <property type="entry name" value="CD_CSD"/>
    <property type="match status" value="1"/>
</dbReference>
<feature type="domain" description="Chromo" evidence="1">
    <location>
        <begin position="34"/>
        <end position="91"/>
    </location>
</feature>
<dbReference type="Pfam" id="PF00385">
    <property type="entry name" value="Chromo"/>
    <property type="match status" value="1"/>
</dbReference>
<dbReference type="OrthoDB" id="433924at2759"/>
<organism evidence="2 3">
    <name type="scientific">Halteria grandinella</name>
    <dbReference type="NCBI Taxonomy" id="5974"/>
    <lineage>
        <taxon>Eukaryota</taxon>
        <taxon>Sar</taxon>
        <taxon>Alveolata</taxon>
        <taxon>Ciliophora</taxon>
        <taxon>Intramacronucleata</taxon>
        <taxon>Spirotrichea</taxon>
        <taxon>Stichotrichia</taxon>
        <taxon>Sporadotrichida</taxon>
        <taxon>Halteriidae</taxon>
        <taxon>Halteria</taxon>
    </lineage>
</organism>
<proteinExistence type="predicted"/>